<dbReference type="GO" id="GO:0005814">
    <property type="term" value="C:centriole"/>
    <property type="evidence" value="ECO:0007669"/>
    <property type="project" value="TreeGrafter"/>
</dbReference>
<keyword evidence="7" id="KW-1185">Reference proteome</keyword>
<dbReference type="Pfam" id="PF15309">
    <property type="entry name" value="ALMS_motif"/>
    <property type="match status" value="1"/>
</dbReference>
<keyword evidence="2" id="KW-0963">Cytoplasm</keyword>
<dbReference type="GO" id="GO:0005813">
    <property type="term" value="C:centrosome"/>
    <property type="evidence" value="ECO:0007669"/>
    <property type="project" value="UniProtKB-SubCell"/>
</dbReference>
<dbReference type="PANTHER" id="PTHR21553:SF24">
    <property type="entry name" value="(E2-INDEPENDENT) E3 UBIQUITIN-CONJUGATING ENZYME FATS"/>
    <property type="match status" value="1"/>
</dbReference>
<name>A0A7K6QUH0_9PASS</name>
<dbReference type="EMBL" id="VZRZ01004778">
    <property type="protein sequence ID" value="NWW76777.1"/>
    <property type="molecule type" value="Genomic_DNA"/>
</dbReference>
<feature type="domain" description="ALMS motif" evidence="5">
    <location>
        <begin position="1"/>
        <end position="131"/>
    </location>
</feature>
<dbReference type="PANTHER" id="PTHR21553">
    <property type="entry name" value="ALMS1-RELATED"/>
    <property type="match status" value="1"/>
</dbReference>
<evidence type="ECO:0000256" key="3">
    <source>
        <dbReference type="ARBA" id="ARBA00023212"/>
    </source>
</evidence>
<evidence type="ECO:0000259" key="5">
    <source>
        <dbReference type="Pfam" id="PF15309"/>
    </source>
</evidence>
<dbReference type="GO" id="GO:0046599">
    <property type="term" value="P:regulation of centriole replication"/>
    <property type="evidence" value="ECO:0007669"/>
    <property type="project" value="TreeGrafter"/>
</dbReference>
<dbReference type="Proteomes" id="UP000580879">
    <property type="component" value="Unassembled WGS sequence"/>
</dbReference>
<comment type="caution">
    <text evidence="6">The sequence shown here is derived from an EMBL/GenBank/DDBJ whole genome shotgun (WGS) entry which is preliminary data.</text>
</comment>
<keyword evidence="3" id="KW-0206">Cytoskeleton</keyword>
<evidence type="ECO:0000256" key="2">
    <source>
        <dbReference type="ARBA" id="ARBA00022490"/>
    </source>
</evidence>
<comment type="subcellular location">
    <subcellularLocation>
        <location evidence="1">Cytoplasm</location>
        <location evidence="1">Cytoskeleton</location>
        <location evidence="1">Microtubule organizing center</location>
        <location evidence="1">Centrosome</location>
    </subcellularLocation>
</comment>
<evidence type="ECO:0000313" key="7">
    <source>
        <dbReference type="Proteomes" id="UP000580879"/>
    </source>
</evidence>
<accession>A0A7K6QUH0</accession>
<evidence type="ECO:0000313" key="6">
    <source>
        <dbReference type="EMBL" id="NWW76777.1"/>
    </source>
</evidence>
<dbReference type="GO" id="GO:0008017">
    <property type="term" value="F:microtubule binding"/>
    <property type="evidence" value="ECO:0007669"/>
    <property type="project" value="TreeGrafter"/>
</dbReference>
<evidence type="ECO:0000256" key="1">
    <source>
        <dbReference type="ARBA" id="ARBA00004300"/>
    </source>
</evidence>
<dbReference type="OrthoDB" id="8899035at2759"/>
<sequence length="133" mass="15974">EALEIHNPRFISRSQKRLRRLEHMVQLRRAQQRDAPPSTPGTLVHKLSSTPTSSKKKQFTIPDPLSDNLFKPKERFIPEKEMHMRSKRIYDNLPEVKKKQEEKQKRILIQSNRLRVEMFKKQLLDQLLHRNTE</sequence>
<feature type="non-terminal residue" evidence="6">
    <location>
        <position position="133"/>
    </location>
</feature>
<dbReference type="AlphaFoldDB" id="A0A7K6QUH0"/>
<feature type="non-terminal residue" evidence="6">
    <location>
        <position position="1"/>
    </location>
</feature>
<dbReference type="GO" id="GO:0005829">
    <property type="term" value="C:cytosol"/>
    <property type="evidence" value="ECO:0007669"/>
    <property type="project" value="TreeGrafter"/>
</dbReference>
<feature type="region of interest" description="Disordered" evidence="4">
    <location>
        <begin position="28"/>
        <end position="65"/>
    </location>
</feature>
<protein>
    <submittedName>
        <fullName evidence="6">CJ090 protein</fullName>
    </submittedName>
</protein>
<organism evidence="6 7">
    <name type="scientific">Climacteris rufus</name>
    <name type="common">rufous treecreeper</name>
    <dbReference type="NCBI Taxonomy" id="47695"/>
    <lineage>
        <taxon>Eukaryota</taxon>
        <taxon>Metazoa</taxon>
        <taxon>Chordata</taxon>
        <taxon>Craniata</taxon>
        <taxon>Vertebrata</taxon>
        <taxon>Euteleostomi</taxon>
        <taxon>Archelosauria</taxon>
        <taxon>Archosauria</taxon>
        <taxon>Dinosauria</taxon>
        <taxon>Saurischia</taxon>
        <taxon>Theropoda</taxon>
        <taxon>Coelurosauria</taxon>
        <taxon>Aves</taxon>
        <taxon>Neognathae</taxon>
        <taxon>Neoaves</taxon>
        <taxon>Telluraves</taxon>
        <taxon>Australaves</taxon>
        <taxon>Passeriformes</taxon>
        <taxon>Climacteridae</taxon>
        <taxon>Climacteris</taxon>
    </lineage>
</organism>
<proteinExistence type="predicted"/>
<gene>
    <name evidence="6" type="ORF">CLIRUF_R07261</name>
</gene>
<reference evidence="6 7" key="1">
    <citation type="submission" date="2019-09" db="EMBL/GenBank/DDBJ databases">
        <title>Bird 10,000 Genomes (B10K) Project - Family phase.</title>
        <authorList>
            <person name="Zhang G."/>
        </authorList>
    </citation>
    <scope>NUCLEOTIDE SEQUENCE [LARGE SCALE GENOMIC DNA]</scope>
    <source>
        <strain evidence="6">B10K-DU-029-53</strain>
    </source>
</reference>
<evidence type="ECO:0000256" key="4">
    <source>
        <dbReference type="SAM" id="MobiDB-lite"/>
    </source>
</evidence>
<dbReference type="InterPro" id="IPR029299">
    <property type="entry name" value="ALMS_motif"/>
</dbReference>